<evidence type="ECO:0000259" key="3">
    <source>
        <dbReference type="PROSITE" id="PS50977"/>
    </source>
</evidence>
<keyword evidence="5" id="KW-1185">Reference proteome</keyword>
<dbReference type="SUPFAM" id="SSF48498">
    <property type="entry name" value="Tetracyclin repressor-like, C-terminal domain"/>
    <property type="match status" value="1"/>
</dbReference>
<dbReference type="InterPro" id="IPR009057">
    <property type="entry name" value="Homeodomain-like_sf"/>
</dbReference>
<dbReference type="Pfam" id="PF17932">
    <property type="entry name" value="TetR_C_24"/>
    <property type="match status" value="1"/>
</dbReference>
<evidence type="ECO:0000313" key="4">
    <source>
        <dbReference type="EMBL" id="TQM69644.1"/>
    </source>
</evidence>
<accession>A0A543IGF1</accession>
<gene>
    <name evidence="4" type="ORF">FHX41_3342</name>
</gene>
<dbReference type="EMBL" id="VFPO01000001">
    <property type="protein sequence ID" value="TQM69644.1"/>
    <property type="molecule type" value="Genomic_DNA"/>
</dbReference>
<dbReference type="GO" id="GO:0003700">
    <property type="term" value="F:DNA-binding transcription factor activity"/>
    <property type="evidence" value="ECO:0007669"/>
    <property type="project" value="TreeGrafter"/>
</dbReference>
<dbReference type="Pfam" id="PF00440">
    <property type="entry name" value="TetR_N"/>
    <property type="match status" value="1"/>
</dbReference>
<dbReference type="InterPro" id="IPR041490">
    <property type="entry name" value="KstR2_TetR_C"/>
</dbReference>
<dbReference type="AlphaFoldDB" id="A0A543IGF1"/>
<dbReference type="InterPro" id="IPR036271">
    <property type="entry name" value="Tet_transcr_reg_TetR-rel_C_sf"/>
</dbReference>
<dbReference type="PROSITE" id="PS50977">
    <property type="entry name" value="HTH_TETR_2"/>
    <property type="match status" value="1"/>
</dbReference>
<dbReference type="PANTHER" id="PTHR30055">
    <property type="entry name" value="HTH-TYPE TRANSCRIPTIONAL REGULATOR RUTR"/>
    <property type="match status" value="1"/>
</dbReference>
<dbReference type="Gene3D" id="1.10.357.10">
    <property type="entry name" value="Tetracycline Repressor, domain 2"/>
    <property type="match status" value="1"/>
</dbReference>
<comment type="caution">
    <text evidence="4">The sequence shown here is derived from an EMBL/GenBank/DDBJ whole genome shotgun (WGS) entry which is preliminary data.</text>
</comment>
<dbReference type="RefSeq" id="WP_141969931.1">
    <property type="nucleotide sequence ID" value="NZ_VFPO01000001.1"/>
</dbReference>
<dbReference type="PANTHER" id="PTHR30055:SF237">
    <property type="entry name" value="TRANSCRIPTIONAL REPRESSOR MCE3R"/>
    <property type="match status" value="1"/>
</dbReference>
<name>A0A543IGF1_9ACTN</name>
<evidence type="ECO:0000256" key="2">
    <source>
        <dbReference type="PROSITE-ProRule" id="PRU00335"/>
    </source>
</evidence>
<dbReference type="GO" id="GO:0000976">
    <property type="term" value="F:transcription cis-regulatory region binding"/>
    <property type="evidence" value="ECO:0007669"/>
    <property type="project" value="TreeGrafter"/>
</dbReference>
<dbReference type="OrthoDB" id="1669699at2"/>
<sequence length="202" mass="22094">MFAAGTDSWREYGPSQLPEVLQSALRVFAERGYEGASIRGLAAAAGLSVPGMYHHYRSKQDILVNLMEHALVDLIARCREALASAGPEPAARFDALVECMVRFHMFRRAEAFVASTELRSLEPGNRARCVALRDELQGMVADVIEEGCAAGVFSTPYPADAARAVSTLCVGVATWYREDGPLSPDQVVERQLVLLRNLVGRR</sequence>
<dbReference type="InterPro" id="IPR001647">
    <property type="entry name" value="HTH_TetR"/>
</dbReference>
<dbReference type="Proteomes" id="UP000316706">
    <property type="component" value="Unassembled WGS sequence"/>
</dbReference>
<proteinExistence type="predicted"/>
<evidence type="ECO:0000256" key="1">
    <source>
        <dbReference type="ARBA" id="ARBA00023125"/>
    </source>
</evidence>
<evidence type="ECO:0000313" key="5">
    <source>
        <dbReference type="Proteomes" id="UP000316706"/>
    </source>
</evidence>
<feature type="domain" description="HTH tetR-type" evidence="3">
    <location>
        <begin position="14"/>
        <end position="74"/>
    </location>
</feature>
<dbReference type="InterPro" id="IPR050109">
    <property type="entry name" value="HTH-type_TetR-like_transc_reg"/>
</dbReference>
<organism evidence="4 5">
    <name type="scientific">Actinomadura hallensis</name>
    <dbReference type="NCBI Taxonomy" id="337895"/>
    <lineage>
        <taxon>Bacteria</taxon>
        <taxon>Bacillati</taxon>
        <taxon>Actinomycetota</taxon>
        <taxon>Actinomycetes</taxon>
        <taxon>Streptosporangiales</taxon>
        <taxon>Thermomonosporaceae</taxon>
        <taxon>Actinomadura</taxon>
    </lineage>
</organism>
<keyword evidence="1 2" id="KW-0238">DNA-binding</keyword>
<protein>
    <submittedName>
        <fullName evidence="4">TetR family transcriptional regulator</fullName>
    </submittedName>
</protein>
<dbReference type="PRINTS" id="PR00455">
    <property type="entry name" value="HTHTETR"/>
</dbReference>
<reference evidence="4 5" key="1">
    <citation type="submission" date="2019-06" db="EMBL/GenBank/DDBJ databases">
        <title>Sequencing the genomes of 1000 actinobacteria strains.</title>
        <authorList>
            <person name="Klenk H.-P."/>
        </authorList>
    </citation>
    <scope>NUCLEOTIDE SEQUENCE [LARGE SCALE GENOMIC DNA]</scope>
    <source>
        <strain evidence="4 5">DSM 45043</strain>
    </source>
</reference>
<dbReference type="SUPFAM" id="SSF46689">
    <property type="entry name" value="Homeodomain-like"/>
    <property type="match status" value="1"/>
</dbReference>
<feature type="DNA-binding region" description="H-T-H motif" evidence="2">
    <location>
        <begin position="37"/>
        <end position="56"/>
    </location>
</feature>